<dbReference type="EMBL" id="CAMXCT010005879">
    <property type="protein sequence ID" value="CAI4013476.1"/>
    <property type="molecule type" value="Genomic_DNA"/>
</dbReference>
<reference evidence="2" key="1">
    <citation type="submission" date="2022-10" db="EMBL/GenBank/DDBJ databases">
        <authorList>
            <person name="Chen Y."/>
            <person name="Dougan E. K."/>
            <person name="Chan C."/>
            <person name="Rhodes N."/>
            <person name="Thang M."/>
        </authorList>
    </citation>
    <scope>NUCLEOTIDE SEQUENCE</scope>
</reference>
<dbReference type="InterPro" id="IPR025714">
    <property type="entry name" value="Methyltranfer_dom"/>
</dbReference>
<gene>
    <name evidence="2" type="ORF">C1SCF055_LOCUS38438</name>
</gene>
<dbReference type="EMBL" id="CAMXCT030005879">
    <property type="protein sequence ID" value="CAL4800788.1"/>
    <property type="molecule type" value="Genomic_DNA"/>
</dbReference>
<dbReference type="Gene3D" id="3.40.50.150">
    <property type="entry name" value="Vaccinia Virus protein VP39"/>
    <property type="match status" value="1"/>
</dbReference>
<keyword evidence="4" id="KW-1185">Reference proteome</keyword>
<dbReference type="AlphaFoldDB" id="A0A9P1DNQ1"/>
<dbReference type="Pfam" id="PF13679">
    <property type="entry name" value="Methyltransf_32"/>
    <property type="match status" value="1"/>
</dbReference>
<dbReference type="EMBL" id="CAMXCT020005879">
    <property type="protein sequence ID" value="CAL1166851.1"/>
    <property type="molecule type" value="Genomic_DNA"/>
</dbReference>
<evidence type="ECO:0000313" key="4">
    <source>
        <dbReference type="Proteomes" id="UP001152797"/>
    </source>
</evidence>
<evidence type="ECO:0000259" key="1">
    <source>
        <dbReference type="Pfam" id="PF13679"/>
    </source>
</evidence>
<sequence length="468" mass="51287">MDETEEVAPCDALWVQYELLLKPVPTAGCVDLGRWRKVLKEAFSIEAAIGKASAKHLELSLPNGDKVTCGHKLSKLSRQGHGSQRSALRLSVAPSVTAPVQPVPSPVTTEARAAQEAAEKMVAEGVLCSTGYAGYWCHCCSVHCSSSRAWKQHAASAAHGKAGQAVVGDGDGTANPWGHGTARWLKQFPRRQGGTLEVSSKYFDLDDRQQVLLRQYLAHAFHDDPDLLKAFDVLLQRAAKHLRVKELFETIEVWKKVVSHLLKSNELRKSSDLPLVSRIYDIASGHGLLAVLLAYRFPTMKVLALDREKRDGFAHYVEAVNDFGKALPGAETCLANLSFEVADFNRWSWEDENVDVGRALICVHGCNELNLAVLQRATEAEAVWLVVPCCIRDGLGQVSVRSPSLEGSDDTRHALLCGVVAAEFRATAVSCIDRCITNRHLVIQGDAQNAAKSPVATVEKYWDPWKNP</sequence>
<evidence type="ECO:0000313" key="3">
    <source>
        <dbReference type="EMBL" id="CAL4800788.1"/>
    </source>
</evidence>
<feature type="domain" description="Methyltransferase" evidence="1">
    <location>
        <begin position="257"/>
        <end position="391"/>
    </location>
</feature>
<dbReference type="InterPro" id="IPR029063">
    <property type="entry name" value="SAM-dependent_MTases_sf"/>
</dbReference>
<dbReference type="SUPFAM" id="SSF53335">
    <property type="entry name" value="S-adenosyl-L-methionine-dependent methyltransferases"/>
    <property type="match status" value="1"/>
</dbReference>
<accession>A0A9P1DNQ1</accession>
<comment type="caution">
    <text evidence="2">The sequence shown here is derived from an EMBL/GenBank/DDBJ whole genome shotgun (WGS) entry which is preliminary data.</text>
</comment>
<reference evidence="3 4" key="2">
    <citation type="submission" date="2024-05" db="EMBL/GenBank/DDBJ databases">
        <authorList>
            <person name="Chen Y."/>
            <person name="Shah S."/>
            <person name="Dougan E. K."/>
            <person name="Thang M."/>
            <person name="Chan C."/>
        </authorList>
    </citation>
    <scope>NUCLEOTIDE SEQUENCE [LARGE SCALE GENOMIC DNA]</scope>
</reference>
<proteinExistence type="predicted"/>
<evidence type="ECO:0000313" key="2">
    <source>
        <dbReference type="EMBL" id="CAI4013476.1"/>
    </source>
</evidence>
<organism evidence="2">
    <name type="scientific">Cladocopium goreaui</name>
    <dbReference type="NCBI Taxonomy" id="2562237"/>
    <lineage>
        <taxon>Eukaryota</taxon>
        <taxon>Sar</taxon>
        <taxon>Alveolata</taxon>
        <taxon>Dinophyceae</taxon>
        <taxon>Suessiales</taxon>
        <taxon>Symbiodiniaceae</taxon>
        <taxon>Cladocopium</taxon>
    </lineage>
</organism>
<dbReference type="Proteomes" id="UP001152797">
    <property type="component" value="Unassembled WGS sequence"/>
</dbReference>
<name>A0A9P1DNQ1_9DINO</name>
<dbReference type="OrthoDB" id="439522at2759"/>
<protein>
    <submittedName>
        <fullName evidence="3">13 kDa deflagellation-inducible protein</fullName>
    </submittedName>
</protein>